<keyword evidence="3 7" id="KW-0812">Transmembrane</keyword>
<keyword evidence="5" id="KW-0406">Ion transport</keyword>
<dbReference type="Gene3D" id="1.20.1530.20">
    <property type="match status" value="1"/>
</dbReference>
<evidence type="ECO:0000256" key="1">
    <source>
        <dbReference type="ARBA" id="ARBA00004141"/>
    </source>
</evidence>
<dbReference type="GO" id="GO:0016020">
    <property type="term" value="C:membrane"/>
    <property type="evidence" value="ECO:0007669"/>
    <property type="project" value="UniProtKB-SubCell"/>
</dbReference>
<feature type="transmembrane region" description="Helical" evidence="7">
    <location>
        <begin position="149"/>
        <end position="169"/>
    </location>
</feature>
<dbReference type="OMA" id="DRNCVPS"/>
<dbReference type="RefSeq" id="XP_013019936.1">
    <property type="nucleotide sequence ID" value="XM_013164482.1"/>
</dbReference>
<name>S9QYC8_SCHOY</name>
<feature type="transmembrane region" description="Helical" evidence="7">
    <location>
        <begin position="211"/>
        <end position="231"/>
    </location>
</feature>
<proteinExistence type="predicted"/>
<keyword evidence="6 7" id="KW-0472">Membrane</keyword>
<keyword evidence="2" id="KW-0813">Transport</keyword>
<dbReference type="GO" id="GO:0015297">
    <property type="term" value="F:antiporter activity"/>
    <property type="evidence" value="ECO:0007669"/>
    <property type="project" value="InterPro"/>
</dbReference>
<dbReference type="PANTHER" id="PTHR32468">
    <property type="entry name" value="CATION/H + ANTIPORTER"/>
    <property type="match status" value="1"/>
</dbReference>
<dbReference type="GO" id="GO:1902600">
    <property type="term" value="P:proton transmembrane transport"/>
    <property type="evidence" value="ECO:0007669"/>
    <property type="project" value="InterPro"/>
</dbReference>
<keyword evidence="10" id="KW-1185">Reference proteome</keyword>
<evidence type="ECO:0000313" key="10">
    <source>
        <dbReference type="Proteomes" id="UP000016088"/>
    </source>
</evidence>
<comment type="subcellular location">
    <subcellularLocation>
        <location evidence="1">Membrane</location>
        <topology evidence="1">Multi-pass membrane protein</topology>
    </subcellularLocation>
</comment>
<dbReference type="InterPro" id="IPR038770">
    <property type="entry name" value="Na+/solute_symporter_sf"/>
</dbReference>
<dbReference type="Proteomes" id="UP000016088">
    <property type="component" value="Unassembled WGS sequence"/>
</dbReference>
<dbReference type="GeneID" id="25030509"/>
<dbReference type="InterPro" id="IPR050794">
    <property type="entry name" value="CPA2_transporter"/>
</dbReference>
<evidence type="ECO:0000256" key="7">
    <source>
        <dbReference type="SAM" id="Phobius"/>
    </source>
</evidence>
<evidence type="ECO:0000259" key="8">
    <source>
        <dbReference type="Pfam" id="PF00999"/>
    </source>
</evidence>
<feature type="transmembrane region" description="Helical" evidence="7">
    <location>
        <begin position="84"/>
        <end position="103"/>
    </location>
</feature>
<accession>S9QYC8</accession>
<feature type="transmembrane region" description="Helical" evidence="7">
    <location>
        <begin position="115"/>
        <end position="137"/>
    </location>
</feature>
<evidence type="ECO:0000256" key="6">
    <source>
        <dbReference type="ARBA" id="ARBA00023136"/>
    </source>
</evidence>
<gene>
    <name evidence="9" type="ORF">SOCG_01529</name>
</gene>
<dbReference type="OrthoDB" id="2687058at2759"/>
<feature type="domain" description="Cation/H+ exchanger transmembrane" evidence="8">
    <location>
        <begin position="37"/>
        <end position="416"/>
    </location>
</feature>
<dbReference type="VEuPathDB" id="FungiDB:SOCG_01529"/>
<organism evidence="9 10">
    <name type="scientific">Schizosaccharomyces octosporus (strain yFS286)</name>
    <name type="common">Fission yeast</name>
    <name type="synonym">Octosporomyces octosporus</name>
    <dbReference type="NCBI Taxonomy" id="483514"/>
    <lineage>
        <taxon>Eukaryota</taxon>
        <taxon>Fungi</taxon>
        <taxon>Dikarya</taxon>
        <taxon>Ascomycota</taxon>
        <taxon>Taphrinomycotina</taxon>
        <taxon>Schizosaccharomycetes</taxon>
        <taxon>Schizosaccharomycetales</taxon>
        <taxon>Schizosaccharomycetaceae</taxon>
        <taxon>Schizosaccharomyces</taxon>
    </lineage>
</organism>
<evidence type="ECO:0000313" key="9">
    <source>
        <dbReference type="EMBL" id="EPX71310.1"/>
    </source>
</evidence>
<feature type="transmembrane region" description="Helical" evidence="7">
    <location>
        <begin position="252"/>
        <end position="277"/>
    </location>
</feature>
<keyword evidence="4 7" id="KW-1133">Transmembrane helix</keyword>
<dbReference type="AlphaFoldDB" id="S9QYC8"/>
<dbReference type="HOGENOM" id="CLU_005126_10_1_1"/>
<protein>
    <submittedName>
        <fullName evidence="9">Potassium ion/proton antiporter</fullName>
    </submittedName>
</protein>
<reference evidence="9 10" key="1">
    <citation type="journal article" date="2011" name="Science">
        <title>Comparative functional genomics of the fission yeasts.</title>
        <authorList>
            <person name="Rhind N."/>
            <person name="Chen Z."/>
            <person name="Yassour M."/>
            <person name="Thompson D.A."/>
            <person name="Haas B.J."/>
            <person name="Habib N."/>
            <person name="Wapinski I."/>
            <person name="Roy S."/>
            <person name="Lin M.F."/>
            <person name="Heiman D.I."/>
            <person name="Young S.K."/>
            <person name="Furuya K."/>
            <person name="Guo Y."/>
            <person name="Pidoux A."/>
            <person name="Chen H.M."/>
            <person name="Robbertse B."/>
            <person name="Goldberg J.M."/>
            <person name="Aoki K."/>
            <person name="Bayne E.H."/>
            <person name="Berlin A.M."/>
            <person name="Desjardins C.A."/>
            <person name="Dobbs E."/>
            <person name="Dukaj L."/>
            <person name="Fan L."/>
            <person name="FitzGerald M.G."/>
            <person name="French C."/>
            <person name="Gujja S."/>
            <person name="Hansen K."/>
            <person name="Keifenheim D."/>
            <person name="Levin J.Z."/>
            <person name="Mosher R.A."/>
            <person name="Mueller C.A."/>
            <person name="Pfiffner J."/>
            <person name="Priest M."/>
            <person name="Russ C."/>
            <person name="Smialowska A."/>
            <person name="Swoboda P."/>
            <person name="Sykes S.M."/>
            <person name="Vaughn M."/>
            <person name="Vengrova S."/>
            <person name="Yoder R."/>
            <person name="Zeng Q."/>
            <person name="Allshire R."/>
            <person name="Baulcombe D."/>
            <person name="Birren B.W."/>
            <person name="Brown W."/>
            <person name="Ekwall K."/>
            <person name="Kellis M."/>
            <person name="Leatherwood J."/>
            <person name="Levin H."/>
            <person name="Margalit H."/>
            <person name="Martienssen R."/>
            <person name="Nieduszynski C.A."/>
            <person name="Spatafora J.W."/>
            <person name="Friedman N."/>
            <person name="Dalgaard J.Z."/>
            <person name="Baumann P."/>
            <person name="Niki H."/>
            <person name="Regev A."/>
            <person name="Nusbaum C."/>
        </authorList>
    </citation>
    <scope>NUCLEOTIDE SEQUENCE [LARGE SCALE GENOMIC DNA]</scope>
    <source>
        <strain evidence="10">yFS286</strain>
    </source>
</reference>
<evidence type="ECO:0000256" key="5">
    <source>
        <dbReference type="ARBA" id="ARBA00023065"/>
    </source>
</evidence>
<evidence type="ECO:0000256" key="3">
    <source>
        <dbReference type="ARBA" id="ARBA00022692"/>
    </source>
</evidence>
<feature type="transmembrane region" description="Helical" evidence="7">
    <location>
        <begin position="50"/>
        <end position="72"/>
    </location>
</feature>
<dbReference type="Pfam" id="PF00999">
    <property type="entry name" value="Na_H_Exchanger"/>
    <property type="match status" value="1"/>
</dbReference>
<dbReference type="InterPro" id="IPR006153">
    <property type="entry name" value="Cation/H_exchanger_TM"/>
</dbReference>
<evidence type="ECO:0000256" key="4">
    <source>
        <dbReference type="ARBA" id="ARBA00022989"/>
    </source>
</evidence>
<sequence>MSEKSIFKGQNVVEYSASDPLVLFIVQAILIIGLSRLLHFPLSILQQPRVIAEVIGGILLGPTAFGRIPGFLSHIFPDESLGPLNLVSNLGLVLYLFVIGMEVDMNVFISNYKVTTLVTLSSILFPFAAGSAISVGLHQFTPNSNFGEFLLFIGTAMSITAFPVLARILSELHLLHRRLGVIVLAAGVGNDVVGWLLLALSITLVNSGTGVQAIYVLLLVCGWCAFLFVLVKPLLRYLAMKTEALEKDPSEFFICILLCFVLISAFFTDIIGVHPIFGGFLIGTIIPHENNLTVKITEKIEDLVVCLLLPLYFASSGLKTNIATLNDGKSWAYTIGVISVAISSKIFSSTMAARCLKISWSESWAIGSLMSCKGLVELIVLNIGLSSGILDEKIFTMFVVMAVVTTFVTTPMTRFCLRFVQSESDQTIASRRDSIPESWFSSYIYRLCLLFHQPSATSAAMLFTNYLGESYNHKSSLLSMPVYELQGISTTQLESRTSALLKASQFPHNITKENTLEMFKIFVHLNELRFSEDHVFVDDVDFADVIIETLKLKNTQLLVVPILKEVDIDSSSKPTSQFSSIDRVFGSFGKFFHLLKIFKNKRVPFGMFLTQKISEVHVGFHQEKDSWNGSIVLRDNESQISNKALEKMDFAENITELQQHRGAGKKILVYIFTGSVNDILALDMFLSLLHDNESTAVIYLLEEYKVPSVDIKRPEAAYSFEQIFSNENEHQKETFLPRLRKKMKIEKNNPSVNASRGSSSLPQLRSFSVFEAKLAKVHPCIRSRIRFIRFSSSDQLITWIRELLPGSNTLIKNQKVQSFMIMAGCEDASDSHLDVNSDGMFFSRNRQGDIISNYEHIFGNCIFRLLLEFPLIDFFLAMNS</sequence>
<dbReference type="eggNOG" id="KOG1650">
    <property type="taxonomic scope" value="Eukaryota"/>
</dbReference>
<dbReference type="PANTHER" id="PTHR32468:SF0">
    <property type="entry name" value="K(+)_H(+) ANTIPORTER 1"/>
    <property type="match status" value="1"/>
</dbReference>
<evidence type="ECO:0000256" key="2">
    <source>
        <dbReference type="ARBA" id="ARBA00022448"/>
    </source>
</evidence>
<feature type="transmembrane region" description="Helical" evidence="7">
    <location>
        <begin position="20"/>
        <end position="38"/>
    </location>
</feature>
<dbReference type="EMBL" id="KE503208">
    <property type="protein sequence ID" value="EPX71310.1"/>
    <property type="molecule type" value="Genomic_DNA"/>
</dbReference>
<feature type="transmembrane region" description="Helical" evidence="7">
    <location>
        <begin position="181"/>
        <end position="205"/>
    </location>
</feature>